<keyword evidence="2" id="KW-1133">Transmembrane helix</keyword>
<feature type="transmembrane region" description="Helical" evidence="2">
    <location>
        <begin position="6"/>
        <end position="22"/>
    </location>
</feature>
<protein>
    <submittedName>
        <fullName evidence="3">Unannotated protein</fullName>
    </submittedName>
</protein>
<dbReference type="EMBL" id="CAFBMF010000149">
    <property type="protein sequence ID" value="CAB4912525.1"/>
    <property type="molecule type" value="Genomic_DNA"/>
</dbReference>
<evidence type="ECO:0000313" key="4">
    <source>
        <dbReference type="EMBL" id="CAB4912525.1"/>
    </source>
</evidence>
<evidence type="ECO:0000256" key="2">
    <source>
        <dbReference type="SAM" id="Phobius"/>
    </source>
</evidence>
<name>A0A6J6RPW0_9ZZZZ</name>
<dbReference type="AlphaFoldDB" id="A0A6J6RPW0"/>
<evidence type="ECO:0000313" key="5">
    <source>
        <dbReference type="EMBL" id="CAB5033367.1"/>
    </source>
</evidence>
<evidence type="ECO:0000256" key="1">
    <source>
        <dbReference type="SAM" id="MobiDB-lite"/>
    </source>
</evidence>
<feature type="transmembrane region" description="Helical" evidence="2">
    <location>
        <begin position="101"/>
        <end position="118"/>
    </location>
</feature>
<feature type="region of interest" description="Disordered" evidence="1">
    <location>
        <begin position="48"/>
        <end position="79"/>
    </location>
</feature>
<feature type="transmembrane region" description="Helical" evidence="2">
    <location>
        <begin position="124"/>
        <end position="141"/>
    </location>
</feature>
<dbReference type="EMBL" id="CAEZYH010000062">
    <property type="protein sequence ID" value="CAB4724544.1"/>
    <property type="molecule type" value="Genomic_DNA"/>
</dbReference>
<reference evidence="3" key="1">
    <citation type="submission" date="2020-05" db="EMBL/GenBank/DDBJ databases">
        <authorList>
            <person name="Chiriac C."/>
            <person name="Salcher M."/>
            <person name="Ghai R."/>
            <person name="Kavagutti S V."/>
        </authorList>
    </citation>
    <scope>NUCLEOTIDE SEQUENCE</scope>
</reference>
<gene>
    <name evidence="3" type="ORF">UFOPK2658_01303</name>
    <name evidence="4" type="ORF">UFOPK3494_01621</name>
    <name evidence="5" type="ORF">UFOPK4134_01236</name>
</gene>
<evidence type="ECO:0000313" key="3">
    <source>
        <dbReference type="EMBL" id="CAB4724544.1"/>
    </source>
</evidence>
<organism evidence="3">
    <name type="scientific">freshwater metagenome</name>
    <dbReference type="NCBI Taxonomy" id="449393"/>
    <lineage>
        <taxon>unclassified sequences</taxon>
        <taxon>metagenomes</taxon>
        <taxon>ecological metagenomes</taxon>
    </lineage>
</organism>
<sequence length="164" mass="18431">MGTIVLLVVVAAWATVLVPPLLRGRQVNRPNSSVVDFRRQLSTLQRSAPIRPGSPMRSMARPLAPSPARQRPMHSSHVTPTRGIVRQNVSRQHLIKQRRQNVLVALALVTLGSAFIAFTTKSDLFIYVFVLSAISLAGYCYKLSQLRRYPSSQQPYRRDWVRAA</sequence>
<dbReference type="EMBL" id="CAFBPS010000101">
    <property type="protein sequence ID" value="CAB5033367.1"/>
    <property type="molecule type" value="Genomic_DNA"/>
</dbReference>
<keyword evidence="2" id="KW-0812">Transmembrane</keyword>
<proteinExistence type="predicted"/>
<keyword evidence="2" id="KW-0472">Membrane</keyword>
<accession>A0A6J6RPW0</accession>